<dbReference type="PANTHER" id="PTHR30572:SF18">
    <property type="entry name" value="ABC-TYPE MACROLIDE FAMILY EXPORT SYSTEM PERMEASE COMPONENT 2"/>
    <property type="match status" value="1"/>
</dbReference>
<feature type="transmembrane region" description="Helical" evidence="6">
    <location>
        <begin position="20"/>
        <end position="41"/>
    </location>
</feature>
<dbReference type="RefSeq" id="WP_082213566.1">
    <property type="nucleotide sequence ID" value="NZ_FUZA01000001.1"/>
</dbReference>
<feature type="transmembrane region" description="Helical" evidence="6">
    <location>
        <begin position="723"/>
        <end position="739"/>
    </location>
</feature>
<evidence type="ECO:0000256" key="6">
    <source>
        <dbReference type="SAM" id="Phobius"/>
    </source>
</evidence>
<dbReference type="InterPro" id="IPR003838">
    <property type="entry name" value="ABC3_permease_C"/>
</dbReference>
<dbReference type="Proteomes" id="UP000190897">
    <property type="component" value="Unassembled WGS sequence"/>
</dbReference>
<dbReference type="GO" id="GO:0022857">
    <property type="term" value="F:transmembrane transporter activity"/>
    <property type="evidence" value="ECO:0007669"/>
    <property type="project" value="TreeGrafter"/>
</dbReference>
<name>A0A1T5CAV0_9BACT</name>
<proteinExistence type="predicted"/>
<evidence type="ECO:0000313" key="9">
    <source>
        <dbReference type="EMBL" id="SKB56672.1"/>
    </source>
</evidence>
<organism evidence="9 10">
    <name type="scientific">Dyadobacter psychrophilus</name>
    <dbReference type="NCBI Taxonomy" id="651661"/>
    <lineage>
        <taxon>Bacteria</taxon>
        <taxon>Pseudomonadati</taxon>
        <taxon>Bacteroidota</taxon>
        <taxon>Cytophagia</taxon>
        <taxon>Cytophagales</taxon>
        <taxon>Spirosomataceae</taxon>
        <taxon>Dyadobacter</taxon>
    </lineage>
</organism>
<evidence type="ECO:0000313" key="10">
    <source>
        <dbReference type="Proteomes" id="UP000190897"/>
    </source>
</evidence>
<reference evidence="10" key="1">
    <citation type="submission" date="2017-02" db="EMBL/GenBank/DDBJ databases">
        <authorList>
            <person name="Varghese N."/>
            <person name="Submissions S."/>
        </authorList>
    </citation>
    <scope>NUCLEOTIDE SEQUENCE [LARGE SCALE GENOMIC DNA]</scope>
    <source>
        <strain evidence="10">DSM 22270</strain>
    </source>
</reference>
<keyword evidence="10" id="KW-1185">Reference proteome</keyword>
<sequence length="791" mass="88520">MLQNYLKIALRNLARNKTYSIINIFGLASGMAVSVLILMFVMHEYSYDKFHTNHERIYRILAKVKMGEMDMQFNSFSTKLGPFLKEYNPQVKDYVRVKTIVDKVVIKNPERPSEVFFEKNVMFADPSLFNIFTFKLKEGNPKAVLENPFDVVISERAAIKYFGDADPVGKTLIYEGKHPLRITGIAENPPSNSTFNFDFILSSLTFPALSEHNKNAWDNAGAFNIYLLLDSEKSVAAVEKNIKREGQRTGAFDNQADYMLEGFSTTHLGNNFNDSGNSKLITIFAGVALLILSLALFNYMSLTTARATLRAKEVGVRKVIGAGRRGLVRQFYTESVLVCLLAFSLAFIFVLLLQQPFYKLLNLQIDASFLISPSFVGFLVVLLFLSALIAGSYPALILSGFAPLDVLKGRFGGNHGGATLRRLFMVFQFTVSIALIICSLVVKNQLSFMQNKKLGLYKDQILSIPLSATVAKSYFPLRDEIRQQVGVQNVTVTNAGLFKGYNMWFVKNFTTKTDVGLANMITDNQFVKTLGLKWKTEPAAGVMKNRNHVLLNETAIKELGIKGNPVGQLLGEKDEIAGIVQDFHFTSLQNGIKAMELIIVSDTTNILNFPGSNGVLYARLDPNAEIQEKVELIGKIFKKYDREKPFEYYFLDDAFNETFKTEIRMSAMFSVFTGLAIFIACMGLFGLVTFTAETRTKEIGIRKVLGASVSAIVTLLSRDFVKLVVIAIVLAMPVAYYFMDKWLQDFTYKIQMPVWIFVAAGSLAITIALITISFQSVRAALMNPVESLKNE</sequence>
<feature type="transmembrane region" description="Helical" evidence="6">
    <location>
        <begin position="422"/>
        <end position="442"/>
    </location>
</feature>
<dbReference type="Pfam" id="PF12704">
    <property type="entry name" value="MacB_PCD"/>
    <property type="match status" value="1"/>
</dbReference>
<feature type="transmembrane region" description="Helical" evidence="6">
    <location>
        <begin position="335"/>
        <end position="354"/>
    </location>
</feature>
<keyword evidence="5 6" id="KW-0472">Membrane</keyword>
<comment type="subcellular location">
    <subcellularLocation>
        <location evidence="1">Cell membrane</location>
        <topology evidence="1">Multi-pass membrane protein</topology>
    </subcellularLocation>
</comment>
<feature type="domain" description="ABC3 transporter permease C-terminal" evidence="7">
    <location>
        <begin position="671"/>
        <end position="783"/>
    </location>
</feature>
<evidence type="ECO:0000256" key="4">
    <source>
        <dbReference type="ARBA" id="ARBA00022989"/>
    </source>
</evidence>
<dbReference type="EMBL" id="FUZA01000001">
    <property type="protein sequence ID" value="SKB56672.1"/>
    <property type="molecule type" value="Genomic_DNA"/>
</dbReference>
<evidence type="ECO:0000259" key="8">
    <source>
        <dbReference type="Pfam" id="PF12704"/>
    </source>
</evidence>
<feature type="domain" description="ABC3 transporter permease C-terminal" evidence="7">
    <location>
        <begin position="287"/>
        <end position="399"/>
    </location>
</feature>
<dbReference type="GO" id="GO:0005886">
    <property type="term" value="C:plasma membrane"/>
    <property type="evidence" value="ECO:0007669"/>
    <property type="project" value="UniProtKB-SubCell"/>
</dbReference>
<keyword evidence="2" id="KW-1003">Cell membrane</keyword>
<feature type="transmembrane region" description="Helical" evidence="6">
    <location>
        <begin position="754"/>
        <end position="774"/>
    </location>
</feature>
<dbReference type="InterPro" id="IPR050250">
    <property type="entry name" value="Macrolide_Exporter_MacB"/>
</dbReference>
<protein>
    <submittedName>
        <fullName evidence="9">Putative ABC transport system permease protein</fullName>
    </submittedName>
</protein>
<evidence type="ECO:0000256" key="3">
    <source>
        <dbReference type="ARBA" id="ARBA00022692"/>
    </source>
</evidence>
<dbReference type="STRING" id="651661.SAMN05660293_01062"/>
<feature type="transmembrane region" description="Helical" evidence="6">
    <location>
        <begin position="280"/>
        <end position="300"/>
    </location>
</feature>
<dbReference type="Pfam" id="PF02687">
    <property type="entry name" value="FtsX"/>
    <property type="match status" value="2"/>
</dbReference>
<accession>A0A1T5CAV0</accession>
<dbReference type="InterPro" id="IPR025857">
    <property type="entry name" value="MacB_PCD"/>
</dbReference>
<evidence type="ECO:0000256" key="5">
    <source>
        <dbReference type="ARBA" id="ARBA00023136"/>
    </source>
</evidence>
<dbReference type="PANTHER" id="PTHR30572">
    <property type="entry name" value="MEMBRANE COMPONENT OF TRANSPORTER-RELATED"/>
    <property type="match status" value="1"/>
</dbReference>
<dbReference type="AlphaFoldDB" id="A0A1T5CAV0"/>
<dbReference type="OrthoDB" id="5933722at2"/>
<feature type="transmembrane region" description="Helical" evidence="6">
    <location>
        <begin position="667"/>
        <end position="687"/>
    </location>
</feature>
<evidence type="ECO:0000256" key="1">
    <source>
        <dbReference type="ARBA" id="ARBA00004651"/>
    </source>
</evidence>
<evidence type="ECO:0000256" key="2">
    <source>
        <dbReference type="ARBA" id="ARBA00022475"/>
    </source>
</evidence>
<keyword evidence="4 6" id="KW-1133">Transmembrane helix</keyword>
<feature type="transmembrane region" description="Helical" evidence="6">
    <location>
        <begin position="375"/>
        <end position="402"/>
    </location>
</feature>
<keyword evidence="3 6" id="KW-0812">Transmembrane</keyword>
<feature type="domain" description="MacB-like periplasmic core" evidence="8">
    <location>
        <begin position="20"/>
        <end position="244"/>
    </location>
</feature>
<gene>
    <name evidence="9" type="ORF">SAMN05660293_01062</name>
</gene>
<evidence type="ECO:0000259" key="7">
    <source>
        <dbReference type="Pfam" id="PF02687"/>
    </source>
</evidence>